<proteinExistence type="predicted"/>
<protein>
    <submittedName>
        <fullName evidence="2">Uncharacterized protein</fullName>
    </submittedName>
</protein>
<evidence type="ECO:0000313" key="2">
    <source>
        <dbReference type="EMBL" id="OWZ17004.1"/>
    </source>
</evidence>
<name>A0A225WHW2_9STRA</name>
<evidence type="ECO:0000313" key="3">
    <source>
        <dbReference type="Proteomes" id="UP000198211"/>
    </source>
</evidence>
<keyword evidence="3" id="KW-1185">Reference proteome</keyword>
<feature type="region of interest" description="Disordered" evidence="1">
    <location>
        <begin position="27"/>
        <end position="77"/>
    </location>
</feature>
<evidence type="ECO:0000256" key="1">
    <source>
        <dbReference type="SAM" id="MobiDB-lite"/>
    </source>
</evidence>
<reference evidence="3" key="1">
    <citation type="submission" date="2017-03" db="EMBL/GenBank/DDBJ databases">
        <title>Phytopthora megakarya and P. palmivora, two closely related causual agents of cacao black pod achieved similar genome size and gene model numbers by different mechanisms.</title>
        <authorList>
            <person name="Ali S."/>
            <person name="Shao J."/>
            <person name="Larry D.J."/>
            <person name="Kronmiller B."/>
            <person name="Shen D."/>
            <person name="Strem M.D."/>
            <person name="Melnick R.L."/>
            <person name="Guiltinan M.J."/>
            <person name="Tyler B.M."/>
            <person name="Meinhardt L.W."/>
            <person name="Bailey B.A."/>
        </authorList>
    </citation>
    <scope>NUCLEOTIDE SEQUENCE [LARGE SCALE GENOMIC DNA]</scope>
    <source>
        <strain evidence="3">zdho120</strain>
    </source>
</reference>
<dbReference type="AlphaFoldDB" id="A0A225WHW2"/>
<comment type="caution">
    <text evidence="2">The sequence shown here is derived from an EMBL/GenBank/DDBJ whole genome shotgun (WGS) entry which is preliminary data.</text>
</comment>
<feature type="compositionally biased region" description="Polar residues" evidence="1">
    <location>
        <begin position="58"/>
        <end position="69"/>
    </location>
</feature>
<organism evidence="2 3">
    <name type="scientific">Phytophthora megakarya</name>
    <dbReference type="NCBI Taxonomy" id="4795"/>
    <lineage>
        <taxon>Eukaryota</taxon>
        <taxon>Sar</taxon>
        <taxon>Stramenopiles</taxon>
        <taxon>Oomycota</taxon>
        <taxon>Peronosporomycetes</taxon>
        <taxon>Peronosporales</taxon>
        <taxon>Peronosporaceae</taxon>
        <taxon>Phytophthora</taxon>
    </lineage>
</organism>
<dbReference type="EMBL" id="NBNE01000830">
    <property type="protein sequence ID" value="OWZ17004.1"/>
    <property type="molecule type" value="Genomic_DNA"/>
</dbReference>
<accession>A0A225WHW2</accession>
<gene>
    <name evidence="2" type="ORF">PHMEG_0009121</name>
</gene>
<dbReference type="Proteomes" id="UP000198211">
    <property type="component" value="Unassembled WGS sequence"/>
</dbReference>
<feature type="compositionally biased region" description="Polar residues" evidence="1">
    <location>
        <begin position="27"/>
        <end position="38"/>
    </location>
</feature>
<sequence>MRAPEGLIRRVDGRHKAYADFVQTDNQETMAMTRNQSKTQKKHVRFADEQQKLPKNRPGQTQSGAQQRELNADDIIDPIVVQPEGRRRIATAQNEELKRCNLKKVLRGEADKLKHRAALDAWKISDRFILTDDNPTEANTRSRRIKIVTGCAHDNDPRSSTE</sequence>